<evidence type="ECO:0000256" key="1">
    <source>
        <dbReference type="ARBA" id="ARBA00004651"/>
    </source>
</evidence>
<dbReference type="PRINTS" id="PR01036">
    <property type="entry name" value="TCRTETB"/>
</dbReference>
<feature type="compositionally biased region" description="Basic and acidic residues" evidence="6">
    <location>
        <begin position="511"/>
        <end position="526"/>
    </location>
</feature>
<feature type="transmembrane region" description="Helical" evidence="7">
    <location>
        <begin position="318"/>
        <end position="339"/>
    </location>
</feature>
<dbReference type="PROSITE" id="PS50850">
    <property type="entry name" value="MFS"/>
    <property type="match status" value="1"/>
</dbReference>
<feature type="transmembrane region" description="Helical" evidence="7">
    <location>
        <begin position="371"/>
        <end position="397"/>
    </location>
</feature>
<comment type="subcellular location">
    <subcellularLocation>
        <location evidence="1">Cell membrane</location>
        <topology evidence="1">Multi-pass membrane protein</topology>
    </subcellularLocation>
</comment>
<evidence type="ECO:0000259" key="8">
    <source>
        <dbReference type="PROSITE" id="PS50850"/>
    </source>
</evidence>
<keyword evidence="10" id="KW-1185">Reference proteome</keyword>
<feature type="transmembrane region" description="Helical" evidence="7">
    <location>
        <begin position="214"/>
        <end position="232"/>
    </location>
</feature>
<evidence type="ECO:0000256" key="7">
    <source>
        <dbReference type="SAM" id="Phobius"/>
    </source>
</evidence>
<evidence type="ECO:0000256" key="2">
    <source>
        <dbReference type="ARBA" id="ARBA00022692"/>
    </source>
</evidence>
<organism evidence="9 10">
    <name type="scientific">Streptomyces nojiriensis</name>
    <dbReference type="NCBI Taxonomy" id="66374"/>
    <lineage>
        <taxon>Bacteria</taxon>
        <taxon>Bacillati</taxon>
        <taxon>Actinomycetota</taxon>
        <taxon>Actinomycetes</taxon>
        <taxon>Kitasatosporales</taxon>
        <taxon>Streptomycetaceae</taxon>
        <taxon>Streptomyces</taxon>
    </lineage>
</organism>
<feature type="transmembrane region" description="Helical" evidence="7">
    <location>
        <begin position="488"/>
        <end position="507"/>
    </location>
</feature>
<gene>
    <name evidence="9" type="ORF">Snoj_19560</name>
</gene>
<sequence length="535" mass="54948">MSSPLSPPMSPVVSTPPPARQRLILGVLVFAQLLIWLDGTILTTAFETLSDPVRGLGATPGELQWATGAYTLAFAGLMFTGGALGDRFGHRNVLLTGMALFGVASALAAYATTPGQLIAARAVMGAGAALLVPATMAVVSWTFEPAQRPAAFGTLSSFAGVGLAAGPILAGVLLARFWWGSVFLVNVPVVVLGLGFIARYVPNSRSPQVRRLDPAGLLLSTGGLGVLAYGLIRAGQDASFAEPRVWGSTLVGIALIAAFVVVELRIAHPSFDPRLLAQRRFAAGNLTLMTVFLAMTAASFYLAFYLQGVRGYSALDASLLALPGALGVVVGAPVAVRLARRTSVRLVCSIALTVAAVAMGSFALFGATTPIAWYAVAVLVQGTAIGMVIAPVTGAVLGSLPLERSGAGSAVNSTLRQTGSVLGIAAGGTITSIVYRRSIDGSLAGLPDPVREPARVSAELARHVAAATHDTRLAAAADSAFLHAMHVGALWTAGFTLIGAVVLAVGLRPEHPTGREREPVPEEKRAARATSATPS</sequence>
<comment type="caution">
    <text evidence="9">The sequence shown here is derived from an EMBL/GenBank/DDBJ whole genome shotgun (WGS) entry which is preliminary data.</text>
</comment>
<evidence type="ECO:0000256" key="5">
    <source>
        <dbReference type="ARBA" id="ARBA00023251"/>
    </source>
</evidence>
<evidence type="ECO:0000256" key="3">
    <source>
        <dbReference type="ARBA" id="ARBA00022989"/>
    </source>
</evidence>
<feature type="transmembrane region" description="Helical" evidence="7">
    <location>
        <begin position="118"/>
        <end position="143"/>
    </location>
</feature>
<reference evidence="10" key="1">
    <citation type="submission" date="2023-07" db="EMBL/GenBank/DDBJ databases">
        <title>Whole genome shotgun sequence of Streptomyces nojiriensis NBRC 13794.</title>
        <authorList>
            <person name="Komaki H."/>
            <person name="Tamura T."/>
        </authorList>
    </citation>
    <scope>NUCLEOTIDE SEQUENCE [LARGE SCALE GENOMIC DNA]</scope>
    <source>
        <strain evidence="10">NBRC 13794</strain>
    </source>
</reference>
<evidence type="ECO:0000313" key="10">
    <source>
        <dbReference type="Proteomes" id="UP000613974"/>
    </source>
</evidence>
<dbReference type="Gene3D" id="1.20.1720.10">
    <property type="entry name" value="Multidrug resistance protein D"/>
    <property type="match status" value="1"/>
</dbReference>
<dbReference type="RefSeq" id="WP_229876730.1">
    <property type="nucleotide sequence ID" value="NZ_BMRL01000017.1"/>
</dbReference>
<dbReference type="GeneID" id="95594345"/>
<evidence type="ECO:0000313" key="9">
    <source>
        <dbReference type="EMBL" id="GHI68038.1"/>
    </source>
</evidence>
<dbReference type="Gene3D" id="1.20.1250.20">
    <property type="entry name" value="MFS general substrate transporter like domains"/>
    <property type="match status" value="1"/>
</dbReference>
<feature type="transmembrane region" description="Helical" evidence="7">
    <location>
        <begin position="346"/>
        <end position="365"/>
    </location>
</feature>
<evidence type="ECO:0000256" key="6">
    <source>
        <dbReference type="SAM" id="MobiDB-lite"/>
    </source>
</evidence>
<feature type="transmembrane region" description="Helical" evidence="7">
    <location>
        <begin position="155"/>
        <end position="177"/>
    </location>
</feature>
<dbReference type="PANTHER" id="PTHR42718:SF42">
    <property type="entry name" value="EXPORT PROTEIN"/>
    <property type="match status" value="1"/>
</dbReference>
<dbReference type="EMBL" id="BNEC01000003">
    <property type="protein sequence ID" value="GHI68038.1"/>
    <property type="molecule type" value="Genomic_DNA"/>
</dbReference>
<keyword evidence="5" id="KW-0046">Antibiotic resistance</keyword>
<feature type="transmembrane region" description="Helical" evidence="7">
    <location>
        <begin position="92"/>
        <end position="112"/>
    </location>
</feature>
<feature type="transmembrane region" description="Helical" evidence="7">
    <location>
        <begin position="283"/>
        <end position="306"/>
    </location>
</feature>
<accession>A0ABQ3SIR9</accession>
<dbReference type="Proteomes" id="UP000613974">
    <property type="component" value="Unassembled WGS sequence"/>
</dbReference>
<feature type="transmembrane region" description="Helical" evidence="7">
    <location>
        <begin position="23"/>
        <end position="45"/>
    </location>
</feature>
<keyword evidence="4 7" id="KW-0472">Membrane</keyword>
<keyword evidence="3 7" id="KW-1133">Transmembrane helix</keyword>
<dbReference type="InterPro" id="IPR036259">
    <property type="entry name" value="MFS_trans_sf"/>
</dbReference>
<feature type="region of interest" description="Disordered" evidence="6">
    <location>
        <begin position="511"/>
        <end position="535"/>
    </location>
</feature>
<dbReference type="PANTHER" id="PTHR42718">
    <property type="entry name" value="MAJOR FACILITATOR SUPERFAMILY MULTIDRUG TRANSPORTER MFSC"/>
    <property type="match status" value="1"/>
</dbReference>
<proteinExistence type="predicted"/>
<dbReference type="InterPro" id="IPR011701">
    <property type="entry name" value="MFS"/>
</dbReference>
<feature type="transmembrane region" description="Helical" evidence="7">
    <location>
        <begin position="418"/>
        <end position="435"/>
    </location>
</feature>
<feature type="transmembrane region" description="Helical" evidence="7">
    <location>
        <begin position="183"/>
        <end position="202"/>
    </location>
</feature>
<evidence type="ECO:0000256" key="4">
    <source>
        <dbReference type="ARBA" id="ARBA00023136"/>
    </source>
</evidence>
<protein>
    <submittedName>
        <fullName evidence="9">MFS transporter</fullName>
    </submittedName>
</protein>
<dbReference type="SUPFAM" id="SSF103473">
    <property type="entry name" value="MFS general substrate transporter"/>
    <property type="match status" value="1"/>
</dbReference>
<feature type="transmembrane region" description="Helical" evidence="7">
    <location>
        <begin position="244"/>
        <end position="262"/>
    </location>
</feature>
<keyword evidence="2 7" id="KW-0812">Transmembrane</keyword>
<feature type="transmembrane region" description="Helical" evidence="7">
    <location>
        <begin position="65"/>
        <end position="85"/>
    </location>
</feature>
<dbReference type="CDD" id="cd17321">
    <property type="entry name" value="MFS_MMR_MDR_like"/>
    <property type="match status" value="1"/>
</dbReference>
<name>A0ABQ3SIR9_9ACTN</name>
<dbReference type="Pfam" id="PF07690">
    <property type="entry name" value="MFS_1"/>
    <property type="match status" value="1"/>
</dbReference>
<dbReference type="InterPro" id="IPR020846">
    <property type="entry name" value="MFS_dom"/>
</dbReference>
<feature type="domain" description="Major facilitator superfamily (MFS) profile" evidence="8">
    <location>
        <begin position="24"/>
        <end position="512"/>
    </location>
</feature>